<feature type="transmembrane region" description="Helical" evidence="1">
    <location>
        <begin position="6"/>
        <end position="27"/>
    </location>
</feature>
<evidence type="ECO:0000313" key="3">
    <source>
        <dbReference type="Proteomes" id="UP000214606"/>
    </source>
</evidence>
<reference evidence="2 3" key="1">
    <citation type="submission" date="2016-10" db="EMBL/GenBank/DDBJ databases">
        <title>The whole genome sequencing and assembly of Aeribacillus pallidus KCTC3564 strain.</title>
        <authorList>
            <person name="Lee Y.-J."/>
            <person name="Park M.-K."/>
            <person name="Yi H."/>
            <person name="Bahn Y.-S."/>
            <person name="Kim J.F."/>
            <person name="Lee D.-W."/>
        </authorList>
    </citation>
    <scope>NUCLEOTIDE SEQUENCE [LARGE SCALE GENOMIC DNA]</scope>
    <source>
        <strain evidence="2 3">KCTC3564</strain>
    </source>
</reference>
<dbReference type="RefSeq" id="WP_094244629.1">
    <property type="nucleotide sequence ID" value="NZ_CP017703.1"/>
</dbReference>
<keyword evidence="1" id="KW-1133">Transmembrane helix</keyword>
<dbReference type="EMBL" id="CP017703">
    <property type="protein sequence ID" value="ASS89383.1"/>
    <property type="molecule type" value="Genomic_DNA"/>
</dbReference>
<proteinExistence type="predicted"/>
<dbReference type="Pfam" id="PF17099">
    <property type="entry name" value="TrpP"/>
    <property type="match status" value="1"/>
</dbReference>
<dbReference type="InterPro" id="IPR031360">
    <property type="entry name" value="TrpP"/>
</dbReference>
<evidence type="ECO:0000256" key="1">
    <source>
        <dbReference type="SAM" id="Phobius"/>
    </source>
</evidence>
<gene>
    <name evidence="2" type="ORF">AP3564_03130</name>
</gene>
<dbReference type="KEGG" id="apak:AP3564_03130"/>
<feature type="transmembrane region" description="Helical" evidence="1">
    <location>
        <begin position="106"/>
        <end position="129"/>
    </location>
</feature>
<dbReference type="AlphaFoldDB" id="A0A223E2C7"/>
<keyword evidence="1" id="KW-0812">Transmembrane</keyword>
<organism evidence="2 3">
    <name type="scientific">Aeribacillus pallidus</name>
    <dbReference type="NCBI Taxonomy" id="33936"/>
    <lineage>
        <taxon>Bacteria</taxon>
        <taxon>Bacillati</taxon>
        <taxon>Bacillota</taxon>
        <taxon>Bacilli</taxon>
        <taxon>Bacillales</taxon>
        <taxon>Bacillaceae</taxon>
        <taxon>Aeribacillus</taxon>
    </lineage>
</organism>
<protein>
    <submittedName>
        <fullName evidence="2">Tryptophan transporter</fullName>
    </submittedName>
</protein>
<name>A0A223E2C7_9BACI</name>
<evidence type="ECO:0000313" key="2">
    <source>
        <dbReference type="EMBL" id="ASS89383.1"/>
    </source>
</evidence>
<feature type="transmembrane region" description="Helical" evidence="1">
    <location>
        <begin position="77"/>
        <end position="94"/>
    </location>
</feature>
<dbReference type="Gene3D" id="1.10.1760.20">
    <property type="match status" value="1"/>
</dbReference>
<dbReference type="Proteomes" id="UP000214606">
    <property type="component" value="Chromosome"/>
</dbReference>
<sequence>MRTKELVILSLFVAIGVALHAIVPPIFNGMKPDMMLLMMFLGIFLFPGVTNAGLLGIATGILSGLTTSFPGGLVPNIIDKILTAFLIYFLFLALKPLKQAIARAGILTVIGTLISGTVFLLAALLLVGLPGGAGFTALFLAVVLPATVINTIAMVIIYPIVESILKRSNVLSENK</sequence>
<feature type="transmembrane region" description="Helical" evidence="1">
    <location>
        <begin position="39"/>
        <end position="65"/>
    </location>
</feature>
<feature type="transmembrane region" description="Helical" evidence="1">
    <location>
        <begin position="135"/>
        <end position="161"/>
    </location>
</feature>
<keyword evidence="1" id="KW-0472">Membrane</keyword>
<accession>A0A223E2C7</accession>